<reference evidence="3" key="1">
    <citation type="journal article" date="2011" name="Nature">
        <title>Genome sequence and analysis of the tuber crop potato.</title>
        <authorList>
            <consortium name="The Potato Genome Sequencing Consortium"/>
        </authorList>
    </citation>
    <scope>NUCLEOTIDE SEQUENCE [LARGE SCALE GENOMIC DNA]</scope>
    <source>
        <strain evidence="3">cv. DM1-3 516 R44</strain>
    </source>
</reference>
<reference evidence="2" key="2">
    <citation type="submission" date="2015-06" db="UniProtKB">
        <authorList>
            <consortium name="EnsemblPlants"/>
        </authorList>
    </citation>
    <scope>IDENTIFICATION</scope>
    <source>
        <strain evidence="2">DM1-3 516 R44</strain>
    </source>
</reference>
<keyword evidence="3" id="KW-1185">Reference proteome</keyword>
<dbReference type="EnsemblPlants" id="PGSC0003DMT400094927">
    <property type="protein sequence ID" value="PGSC0003DMT400094927"/>
    <property type="gene ID" value="PGSC0003DMG400044498"/>
</dbReference>
<evidence type="ECO:0000313" key="2">
    <source>
        <dbReference type="EnsemblPlants" id="PGSC0003DMT400094927"/>
    </source>
</evidence>
<dbReference type="Gramene" id="PGSC0003DMT400094927">
    <property type="protein sequence ID" value="PGSC0003DMT400094927"/>
    <property type="gene ID" value="PGSC0003DMG400044498"/>
</dbReference>
<proteinExistence type="predicted"/>
<dbReference type="HOGENOM" id="CLU_029307_3_2_1"/>
<feature type="coiled-coil region" evidence="1">
    <location>
        <begin position="177"/>
        <end position="204"/>
    </location>
</feature>
<dbReference type="PaxDb" id="4113-PGSC0003DMT400094927"/>
<dbReference type="Proteomes" id="UP000011115">
    <property type="component" value="Unassembled WGS sequence"/>
</dbReference>
<sequence>MALLPGSGVILEFLVREIRMDDHYGYHTDHPLLKLLNLRDNLLTFKKIGDETIQEMWLKFHAVLQLYSSHGMTDKALQECFYRDLGPKNRSIADQLCSEGTLHQLYEVIAKIFDGMAETNKDAKTKQEWDTLVTQMDVLSKRVIELEVQAMEKEKHFLFRERKHGKKHGGVQNNEAISLIQQQLEEQDKKLNEMKDNIKMLNETSTANSMTIQLQDAQITHLMTGRYPLFAEDSPNYTMADSEDKE</sequence>
<evidence type="ECO:0000256" key="1">
    <source>
        <dbReference type="SAM" id="Coils"/>
    </source>
</evidence>
<keyword evidence="1" id="KW-0175">Coiled coil</keyword>
<dbReference type="AlphaFoldDB" id="M1DV66"/>
<protein>
    <recommendedName>
        <fullName evidence="4">Retrotransposon gag protein</fullName>
    </recommendedName>
</protein>
<organism evidence="2 3">
    <name type="scientific">Solanum tuberosum</name>
    <name type="common">Potato</name>
    <dbReference type="NCBI Taxonomy" id="4113"/>
    <lineage>
        <taxon>Eukaryota</taxon>
        <taxon>Viridiplantae</taxon>
        <taxon>Streptophyta</taxon>
        <taxon>Embryophyta</taxon>
        <taxon>Tracheophyta</taxon>
        <taxon>Spermatophyta</taxon>
        <taxon>Magnoliopsida</taxon>
        <taxon>eudicotyledons</taxon>
        <taxon>Gunneridae</taxon>
        <taxon>Pentapetalae</taxon>
        <taxon>asterids</taxon>
        <taxon>lamiids</taxon>
        <taxon>Solanales</taxon>
        <taxon>Solanaceae</taxon>
        <taxon>Solanoideae</taxon>
        <taxon>Solaneae</taxon>
        <taxon>Solanum</taxon>
    </lineage>
</organism>
<dbReference type="InParanoid" id="M1DV66"/>
<name>M1DV66_SOLTU</name>
<evidence type="ECO:0000313" key="3">
    <source>
        <dbReference type="Proteomes" id="UP000011115"/>
    </source>
</evidence>
<evidence type="ECO:0008006" key="4">
    <source>
        <dbReference type="Google" id="ProtNLM"/>
    </source>
</evidence>
<accession>M1DV66</accession>